<evidence type="ECO:0000256" key="3">
    <source>
        <dbReference type="ARBA" id="ARBA00022475"/>
    </source>
</evidence>
<evidence type="ECO:0000313" key="9">
    <source>
        <dbReference type="EMBL" id="GAA3738003.1"/>
    </source>
</evidence>
<comment type="subcellular location">
    <subcellularLocation>
        <location evidence="7">Cell membrane</location>
        <topology evidence="7">Multi-pass membrane protein</topology>
    </subcellularLocation>
    <subcellularLocation>
        <location evidence="1">Membrane</location>
        <topology evidence="1">Multi-pass membrane protein</topology>
    </subcellularLocation>
</comment>
<evidence type="ECO:0000256" key="2">
    <source>
        <dbReference type="ARBA" id="ARBA00022448"/>
    </source>
</evidence>
<keyword evidence="2 7" id="KW-0813">Transport</keyword>
<feature type="transmembrane region" description="Helical" evidence="7">
    <location>
        <begin position="155"/>
        <end position="175"/>
    </location>
</feature>
<evidence type="ECO:0000259" key="8">
    <source>
        <dbReference type="PROSITE" id="PS50928"/>
    </source>
</evidence>
<keyword evidence="4 7" id="KW-0812">Transmembrane</keyword>
<feature type="transmembrane region" description="Helical" evidence="7">
    <location>
        <begin position="223"/>
        <end position="246"/>
    </location>
</feature>
<reference evidence="10" key="1">
    <citation type="journal article" date="2019" name="Int. J. Syst. Evol. Microbiol.">
        <title>The Global Catalogue of Microorganisms (GCM) 10K type strain sequencing project: providing services to taxonomists for standard genome sequencing and annotation.</title>
        <authorList>
            <consortium name="The Broad Institute Genomics Platform"/>
            <consortium name="The Broad Institute Genome Sequencing Center for Infectious Disease"/>
            <person name="Wu L."/>
            <person name="Ma J."/>
        </authorList>
    </citation>
    <scope>NUCLEOTIDE SEQUENCE [LARGE SCALE GENOMIC DNA]</scope>
    <source>
        <strain evidence="10">JCM 17137</strain>
    </source>
</reference>
<organism evidence="9 10">
    <name type="scientific">Salinactinospora qingdaonensis</name>
    <dbReference type="NCBI Taxonomy" id="702744"/>
    <lineage>
        <taxon>Bacteria</taxon>
        <taxon>Bacillati</taxon>
        <taxon>Actinomycetota</taxon>
        <taxon>Actinomycetes</taxon>
        <taxon>Streptosporangiales</taxon>
        <taxon>Nocardiopsidaceae</taxon>
        <taxon>Salinactinospora</taxon>
    </lineage>
</organism>
<feature type="transmembrane region" description="Helical" evidence="7">
    <location>
        <begin position="87"/>
        <end position="107"/>
    </location>
</feature>
<evidence type="ECO:0000256" key="7">
    <source>
        <dbReference type="RuleBase" id="RU363032"/>
    </source>
</evidence>
<feature type="transmembrane region" description="Helical" evidence="7">
    <location>
        <begin position="379"/>
        <end position="397"/>
    </location>
</feature>
<protein>
    <recommendedName>
        <fullName evidence="8">ABC transmembrane type-1 domain-containing protein</fullName>
    </recommendedName>
</protein>
<feature type="transmembrane region" description="Helical" evidence="7">
    <location>
        <begin position="181"/>
        <end position="211"/>
    </location>
</feature>
<comment type="caution">
    <text evidence="9">The sequence shown here is derived from an EMBL/GenBank/DDBJ whole genome shotgun (WGS) entry which is preliminary data.</text>
</comment>
<proteinExistence type="inferred from homology"/>
<evidence type="ECO:0000256" key="4">
    <source>
        <dbReference type="ARBA" id="ARBA00022692"/>
    </source>
</evidence>
<dbReference type="CDD" id="cd06261">
    <property type="entry name" value="TM_PBP2"/>
    <property type="match status" value="1"/>
</dbReference>
<keyword evidence="3" id="KW-1003">Cell membrane</keyword>
<dbReference type="PROSITE" id="PS50928">
    <property type="entry name" value="ABC_TM1"/>
    <property type="match status" value="1"/>
</dbReference>
<dbReference type="InterPro" id="IPR000515">
    <property type="entry name" value="MetI-like"/>
</dbReference>
<dbReference type="Pfam" id="PF00528">
    <property type="entry name" value="BPD_transp_1"/>
    <property type="match status" value="1"/>
</dbReference>
<dbReference type="InterPro" id="IPR035906">
    <property type="entry name" value="MetI-like_sf"/>
</dbReference>
<dbReference type="EMBL" id="BAABDD010000006">
    <property type="protein sequence ID" value="GAA3738003.1"/>
    <property type="molecule type" value="Genomic_DNA"/>
</dbReference>
<feature type="domain" description="ABC transmembrane type-1" evidence="8">
    <location>
        <begin position="219"/>
        <end position="398"/>
    </location>
</feature>
<feature type="transmembrane region" description="Helical" evidence="7">
    <location>
        <begin position="266"/>
        <end position="291"/>
    </location>
</feature>
<comment type="similarity">
    <text evidence="7">Belongs to the binding-protein-dependent transport system permease family.</text>
</comment>
<keyword evidence="5 7" id="KW-1133">Transmembrane helix</keyword>
<dbReference type="Proteomes" id="UP001500908">
    <property type="component" value="Unassembled WGS sequence"/>
</dbReference>
<dbReference type="Gene3D" id="1.10.3720.10">
    <property type="entry name" value="MetI-like"/>
    <property type="match status" value="1"/>
</dbReference>
<accession>A0ABP7FF04</accession>
<dbReference type="SUPFAM" id="SSF161098">
    <property type="entry name" value="MetI-like"/>
    <property type="match status" value="1"/>
</dbReference>
<keyword evidence="6 7" id="KW-0472">Membrane</keyword>
<evidence type="ECO:0000313" key="10">
    <source>
        <dbReference type="Proteomes" id="UP001500908"/>
    </source>
</evidence>
<dbReference type="PANTHER" id="PTHR47737">
    <property type="entry name" value="GLYCINE BETAINE/PROLINE BETAINE TRANSPORT SYSTEM PERMEASE PROTEIN PROW"/>
    <property type="match status" value="1"/>
</dbReference>
<evidence type="ECO:0000256" key="6">
    <source>
        <dbReference type="ARBA" id="ARBA00023136"/>
    </source>
</evidence>
<evidence type="ECO:0000256" key="1">
    <source>
        <dbReference type="ARBA" id="ARBA00004141"/>
    </source>
</evidence>
<gene>
    <name evidence="9" type="ORF">GCM10022402_17410</name>
</gene>
<keyword evidence="10" id="KW-1185">Reference proteome</keyword>
<name>A0ABP7FF04_9ACTN</name>
<feature type="transmembrane region" description="Helical" evidence="7">
    <location>
        <begin position="58"/>
        <end position="75"/>
    </location>
</feature>
<dbReference type="RefSeq" id="WP_344969354.1">
    <property type="nucleotide sequence ID" value="NZ_BAABDD010000006.1"/>
</dbReference>
<evidence type="ECO:0000256" key="5">
    <source>
        <dbReference type="ARBA" id="ARBA00022989"/>
    </source>
</evidence>
<feature type="transmembrane region" description="Helical" evidence="7">
    <location>
        <begin position="127"/>
        <end position="148"/>
    </location>
</feature>
<dbReference type="PANTHER" id="PTHR47737:SF1">
    <property type="entry name" value="GLYCINE BETAINE_PROLINE BETAINE TRANSPORT SYSTEM PERMEASE PROTEIN PROW"/>
    <property type="match status" value="1"/>
</dbReference>
<sequence>MSSSLIPFEVNVPRIPVGQWFDDIITWMQINLAALFEVIGQVIEVSVNALSGLFIEPSPTQLTLIAAALVAIGLVSSKRAKPAGIAVGVWAVLALLELFTGAVATVITSLPAPLFLWAMNLFGADFVAPQLVLALLLIAALVAISFAMTSLRWQWYLAAGSSVGLLLFLVLNIIAAVQMPLLMMLLFAGLAYVVSGWRLGVFTLLGFLLIISMNSWQAAMSSLALILVATAIAVIISVPIGILAAYNDRVSRLIKPVLDFMQTLPPFVYLLPAIAFFGIGQVPGIIATIVFSMPPGVRLTELGIRQVDAELVEAGEAFGAPDLQILRRIQLPLALSTIMAGINQVIMLSLSMVVIAGMVGAGGLGNDVYTGIARADIEIGFEGGIAVVILAIFLDRLTGAITRFSPAARAQRAAST</sequence>
<feature type="transmembrane region" description="Helical" evidence="7">
    <location>
        <begin position="333"/>
        <end position="359"/>
    </location>
</feature>